<reference evidence="1" key="1">
    <citation type="submission" date="2022-12" db="EMBL/GenBank/DDBJ databases">
        <title>2953647.</title>
        <authorList>
            <person name="Hergert J."/>
            <person name="Casey R."/>
            <person name="Wagner J."/>
            <person name="Young E.L."/>
            <person name="Oakeson K.F."/>
        </authorList>
    </citation>
    <scope>NUCLEOTIDE SEQUENCE</scope>
    <source>
        <strain evidence="1">2953647</strain>
        <plasmid evidence="1">unnamed5</plasmid>
    </source>
</reference>
<accession>A0ABY7L844</accession>
<evidence type="ECO:0000313" key="1">
    <source>
        <dbReference type="EMBL" id="WAZ60701.1"/>
    </source>
</evidence>
<geneLocation type="plasmid" evidence="1 2">
    <name>unnamed5</name>
</geneLocation>
<gene>
    <name evidence="1" type="ORF">O4000_29235</name>
</gene>
<dbReference type="EMBL" id="CP114569">
    <property type="protein sequence ID" value="WAZ60701.1"/>
    <property type="molecule type" value="Genomic_DNA"/>
</dbReference>
<protein>
    <submittedName>
        <fullName evidence="1">Phage tail protein</fullName>
    </submittedName>
</protein>
<organism evidence="1 2">
    <name type="scientific">Citrobacter freundii</name>
    <dbReference type="NCBI Taxonomy" id="546"/>
    <lineage>
        <taxon>Bacteria</taxon>
        <taxon>Pseudomonadati</taxon>
        <taxon>Pseudomonadota</taxon>
        <taxon>Gammaproteobacteria</taxon>
        <taxon>Enterobacterales</taxon>
        <taxon>Enterobacteriaceae</taxon>
        <taxon>Citrobacter</taxon>
        <taxon>Citrobacter freundii complex</taxon>
    </lineage>
</organism>
<sequence>MGFFDGLANNITGGASAKSIGSNLISNILDRATSITSGRSVSFGGMPAELSTAKSILQAAMRIRYAQGWQWTVEADGMPGIDMYAKDVTFGFGNIETESKIIGGIEFNKPTHRTAGNLTMTVRDNENGDLYKWFDQRRARVINNDGTINLPPSYLMNVRLYRVSQDGQRTLAEEAAMIPTTLGEVTWSRDQVTEFMSYPLSFVKGSSINKGLGGLAGSAISGLTSKIGSGISF</sequence>
<evidence type="ECO:0000313" key="2">
    <source>
        <dbReference type="Proteomes" id="UP001164536"/>
    </source>
</evidence>
<keyword evidence="2" id="KW-1185">Reference proteome</keyword>
<dbReference type="Proteomes" id="UP001164536">
    <property type="component" value="Plasmid unnamed5"/>
</dbReference>
<name>A0ABY7L844_CITFR</name>
<keyword evidence="1" id="KW-0614">Plasmid</keyword>
<dbReference type="RefSeq" id="WP_269521583.1">
    <property type="nucleotide sequence ID" value="NZ_CP114569.1"/>
</dbReference>
<proteinExistence type="predicted"/>